<dbReference type="AlphaFoldDB" id="A0AA47MFK4"/>
<proteinExistence type="inferred from homology"/>
<comment type="similarity">
    <text evidence="3">Belongs to the HARBI1 family.</text>
</comment>
<accession>A0AA47MFK4</accession>
<dbReference type="InterPro" id="IPR045249">
    <property type="entry name" value="HARBI1-like"/>
</dbReference>
<dbReference type="PANTHER" id="PTHR22930">
    <property type="match status" value="1"/>
</dbReference>
<keyword evidence="6" id="KW-0378">Hydrolase</keyword>
<feature type="domain" description="DDE Tnp4" evidence="8">
    <location>
        <begin position="102"/>
        <end position="160"/>
    </location>
</feature>
<comment type="caution">
    <text evidence="9">The sequence shown here is derived from an EMBL/GenBank/DDBJ whole genome shotgun (WGS) entry which is preliminary data.</text>
</comment>
<evidence type="ECO:0000256" key="1">
    <source>
        <dbReference type="ARBA" id="ARBA00001968"/>
    </source>
</evidence>
<evidence type="ECO:0000256" key="7">
    <source>
        <dbReference type="ARBA" id="ARBA00023242"/>
    </source>
</evidence>
<keyword evidence="10" id="KW-1185">Reference proteome</keyword>
<dbReference type="Proteomes" id="UP001174136">
    <property type="component" value="Unassembled WGS sequence"/>
</dbReference>
<evidence type="ECO:0000256" key="4">
    <source>
        <dbReference type="ARBA" id="ARBA00022722"/>
    </source>
</evidence>
<comment type="subcellular location">
    <subcellularLocation>
        <location evidence="2">Nucleus</location>
    </subcellularLocation>
</comment>
<keyword evidence="5" id="KW-0479">Metal-binding</keyword>
<dbReference type="GO" id="GO:0016787">
    <property type="term" value="F:hydrolase activity"/>
    <property type="evidence" value="ECO:0007669"/>
    <property type="project" value="UniProtKB-KW"/>
</dbReference>
<feature type="domain" description="DDE Tnp4" evidence="8">
    <location>
        <begin position="307"/>
        <end position="368"/>
    </location>
</feature>
<sequence>MNGCHDDDWLISRFRFPKAISSWKSTELGPGLERQTARSHALPVPIQVLTTLGFLATGSFQRELADRSGMSQGSEPLHCGCFKRDHPHLSQIADFPNVIGAIDCTHIAIKAPSEGEYAYVNRKHFHSLNVQIICDAQMRLTNIVARWPGSTHDSFVLTNSSEDLFTKNRKIAARRNVLETMEDLIKRYRLNRECIKLVVELVRDAITSPTKRNNMISPEIQFLATLRYLATGKMQLCNANDLGISQPSVSRAINQTINVLCRPHINSIQTLLRTHLFIRFPLDNQQLHRIKANFMVIAGMPGVVGSIDGTHIQIIAPSKDEDVFVNRKKVHSINTQIVFDATFNILEVVAKWPGSTHDSRILMDSGLRCEAPCTSWVSLAG</sequence>
<dbReference type="InterPro" id="IPR027806">
    <property type="entry name" value="HARBI1_dom"/>
</dbReference>
<keyword evidence="7" id="KW-0539">Nucleus</keyword>
<evidence type="ECO:0000256" key="6">
    <source>
        <dbReference type="ARBA" id="ARBA00022801"/>
    </source>
</evidence>
<dbReference type="GO" id="GO:0005634">
    <property type="term" value="C:nucleus"/>
    <property type="evidence" value="ECO:0007669"/>
    <property type="project" value="UniProtKB-SubCell"/>
</dbReference>
<evidence type="ECO:0000256" key="3">
    <source>
        <dbReference type="ARBA" id="ARBA00006958"/>
    </source>
</evidence>
<dbReference type="EMBL" id="JAOPHQ010004549">
    <property type="protein sequence ID" value="KAK0139209.1"/>
    <property type="molecule type" value="Genomic_DNA"/>
</dbReference>
<keyword evidence="4" id="KW-0540">Nuclease</keyword>
<organism evidence="9 10">
    <name type="scientific">Merluccius polli</name>
    <name type="common">Benguela hake</name>
    <name type="synonym">Merluccius cadenati</name>
    <dbReference type="NCBI Taxonomy" id="89951"/>
    <lineage>
        <taxon>Eukaryota</taxon>
        <taxon>Metazoa</taxon>
        <taxon>Chordata</taxon>
        <taxon>Craniata</taxon>
        <taxon>Vertebrata</taxon>
        <taxon>Euteleostomi</taxon>
        <taxon>Actinopterygii</taxon>
        <taxon>Neopterygii</taxon>
        <taxon>Teleostei</taxon>
        <taxon>Neoteleostei</taxon>
        <taxon>Acanthomorphata</taxon>
        <taxon>Zeiogadaria</taxon>
        <taxon>Gadariae</taxon>
        <taxon>Gadiformes</taxon>
        <taxon>Gadoidei</taxon>
        <taxon>Merlucciidae</taxon>
        <taxon>Merluccius</taxon>
    </lineage>
</organism>
<evidence type="ECO:0000256" key="2">
    <source>
        <dbReference type="ARBA" id="ARBA00004123"/>
    </source>
</evidence>
<name>A0AA47MFK4_MERPO</name>
<dbReference type="GO" id="GO:0046872">
    <property type="term" value="F:metal ion binding"/>
    <property type="evidence" value="ECO:0007669"/>
    <property type="project" value="UniProtKB-KW"/>
</dbReference>
<evidence type="ECO:0000313" key="10">
    <source>
        <dbReference type="Proteomes" id="UP001174136"/>
    </source>
</evidence>
<protein>
    <submittedName>
        <fullName evidence="9">Nuclease HARBI1</fullName>
    </submittedName>
</protein>
<gene>
    <name evidence="9" type="primary">Harbi1_74</name>
    <name evidence="9" type="ORF">N1851_024136</name>
</gene>
<evidence type="ECO:0000313" key="9">
    <source>
        <dbReference type="EMBL" id="KAK0139209.1"/>
    </source>
</evidence>
<dbReference type="PANTHER" id="PTHR22930:SF250">
    <property type="entry name" value="NUCLEASE HARBI1-LIKE PROTEIN"/>
    <property type="match status" value="1"/>
</dbReference>
<evidence type="ECO:0000256" key="5">
    <source>
        <dbReference type="ARBA" id="ARBA00022723"/>
    </source>
</evidence>
<evidence type="ECO:0000259" key="8">
    <source>
        <dbReference type="Pfam" id="PF13359"/>
    </source>
</evidence>
<dbReference type="Pfam" id="PF13359">
    <property type="entry name" value="DDE_Tnp_4"/>
    <property type="match status" value="2"/>
</dbReference>
<comment type="cofactor">
    <cofactor evidence="1">
        <name>a divalent metal cation</name>
        <dbReference type="ChEBI" id="CHEBI:60240"/>
    </cofactor>
</comment>
<reference evidence="9" key="1">
    <citation type="journal article" date="2023" name="Front. Mar. Sci.">
        <title>A new Merluccius polli reference genome to investigate the effects of global change in West African waters.</title>
        <authorList>
            <person name="Mateo J.L."/>
            <person name="Blanco-Fernandez C."/>
            <person name="Garcia-Vazquez E."/>
            <person name="Machado-Schiaffino G."/>
        </authorList>
    </citation>
    <scope>NUCLEOTIDE SEQUENCE</scope>
    <source>
        <strain evidence="9">C29</strain>
        <tissue evidence="9">Fin</tissue>
    </source>
</reference>
<dbReference type="GO" id="GO:0004518">
    <property type="term" value="F:nuclease activity"/>
    <property type="evidence" value="ECO:0007669"/>
    <property type="project" value="UniProtKB-KW"/>
</dbReference>